<feature type="region of interest" description="Disordered" evidence="11">
    <location>
        <begin position="1"/>
        <end position="185"/>
    </location>
</feature>
<evidence type="ECO:0000256" key="3">
    <source>
        <dbReference type="ARBA" id="ARBA00022741"/>
    </source>
</evidence>
<dbReference type="Gene3D" id="3.40.50.300">
    <property type="entry name" value="P-loop containing nucleotide triphosphate hydrolases"/>
    <property type="match status" value="1"/>
</dbReference>
<accession>A0A8I2YQE9</accession>
<proteinExistence type="inferred from homology"/>
<feature type="compositionally biased region" description="Basic and acidic residues" evidence="11">
    <location>
        <begin position="54"/>
        <end position="76"/>
    </location>
</feature>
<dbReference type="GO" id="GO:0006298">
    <property type="term" value="P:mismatch repair"/>
    <property type="evidence" value="ECO:0007669"/>
    <property type="project" value="InterPro"/>
</dbReference>
<evidence type="ECO:0000256" key="8">
    <source>
        <dbReference type="ARBA" id="ARBA00023242"/>
    </source>
</evidence>
<dbReference type="Pfam" id="PF05188">
    <property type="entry name" value="MutS_II"/>
    <property type="match status" value="1"/>
</dbReference>
<dbReference type="SUPFAM" id="SSF48334">
    <property type="entry name" value="DNA repair protein MutS, domain III"/>
    <property type="match status" value="1"/>
</dbReference>
<gene>
    <name evidence="13" type="ORF">JVT61DRAFT_2519</name>
</gene>
<dbReference type="Gene3D" id="3.30.420.110">
    <property type="entry name" value="MutS, connector domain"/>
    <property type="match status" value="1"/>
</dbReference>
<comment type="subcellular location">
    <subcellularLocation>
        <location evidence="1">Nucleus</location>
    </subcellularLocation>
</comment>
<dbReference type="EMBL" id="JAGFBS010000012">
    <property type="protein sequence ID" value="KAG6376525.1"/>
    <property type="molecule type" value="Genomic_DNA"/>
</dbReference>
<evidence type="ECO:0000256" key="11">
    <source>
        <dbReference type="SAM" id="MobiDB-lite"/>
    </source>
</evidence>
<feature type="domain" description="DNA mismatch repair proteins mutS family" evidence="12">
    <location>
        <begin position="921"/>
        <end position="937"/>
    </location>
</feature>
<dbReference type="InterPro" id="IPR016151">
    <property type="entry name" value="DNA_mismatch_repair_MutS_N"/>
</dbReference>
<dbReference type="Proteomes" id="UP000683000">
    <property type="component" value="Unassembled WGS sequence"/>
</dbReference>
<evidence type="ECO:0000256" key="7">
    <source>
        <dbReference type="ARBA" id="ARBA00023204"/>
    </source>
</evidence>
<dbReference type="SUPFAM" id="SSF53150">
    <property type="entry name" value="DNA repair protein MutS, domain II"/>
    <property type="match status" value="1"/>
</dbReference>
<keyword evidence="5" id="KW-0067">ATP-binding</keyword>
<dbReference type="InterPro" id="IPR000432">
    <property type="entry name" value="DNA_mismatch_repair_MutS_C"/>
</dbReference>
<dbReference type="Pfam" id="PF01624">
    <property type="entry name" value="MutS_I"/>
    <property type="match status" value="1"/>
</dbReference>
<dbReference type="PROSITE" id="PS00486">
    <property type="entry name" value="DNA_MISMATCH_REPAIR_2"/>
    <property type="match status" value="1"/>
</dbReference>
<reference evidence="13" key="1">
    <citation type="submission" date="2021-03" db="EMBL/GenBank/DDBJ databases">
        <title>Evolutionary innovations through gain and loss of genes in the ectomycorrhizal Boletales.</title>
        <authorList>
            <person name="Wu G."/>
            <person name="Miyauchi S."/>
            <person name="Morin E."/>
            <person name="Yang Z.-L."/>
            <person name="Xu J."/>
            <person name="Martin F.M."/>
        </authorList>
    </citation>
    <scope>NUCLEOTIDE SEQUENCE</scope>
    <source>
        <strain evidence="13">BR01</strain>
    </source>
</reference>
<organism evidence="13 14">
    <name type="scientific">Boletus reticuloceps</name>
    <dbReference type="NCBI Taxonomy" id="495285"/>
    <lineage>
        <taxon>Eukaryota</taxon>
        <taxon>Fungi</taxon>
        <taxon>Dikarya</taxon>
        <taxon>Basidiomycota</taxon>
        <taxon>Agaricomycotina</taxon>
        <taxon>Agaricomycetes</taxon>
        <taxon>Agaricomycetidae</taxon>
        <taxon>Boletales</taxon>
        <taxon>Boletineae</taxon>
        <taxon>Boletaceae</taxon>
        <taxon>Boletoideae</taxon>
        <taxon>Boletus</taxon>
    </lineage>
</organism>
<dbReference type="InterPro" id="IPR027417">
    <property type="entry name" value="P-loop_NTPase"/>
</dbReference>
<dbReference type="Gene3D" id="1.10.1420.10">
    <property type="match status" value="2"/>
</dbReference>
<dbReference type="GO" id="GO:0030983">
    <property type="term" value="F:mismatched DNA binding"/>
    <property type="evidence" value="ECO:0007669"/>
    <property type="project" value="InterPro"/>
</dbReference>
<dbReference type="AlphaFoldDB" id="A0A8I2YQE9"/>
<name>A0A8I2YQE9_9AGAM</name>
<dbReference type="GO" id="GO:0006312">
    <property type="term" value="P:mitotic recombination"/>
    <property type="evidence" value="ECO:0007669"/>
    <property type="project" value="TreeGrafter"/>
</dbReference>
<comment type="similarity">
    <text evidence="2">Belongs to the DNA mismatch repair MutS family. MSH3 subfamily.</text>
</comment>
<dbReference type="GO" id="GO:0005524">
    <property type="term" value="F:ATP binding"/>
    <property type="evidence" value="ECO:0007669"/>
    <property type="project" value="UniProtKB-KW"/>
</dbReference>
<dbReference type="InterPro" id="IPR007695">
    <property type="entry name" value="DNA_mismatch_repair_MutS-lik_N"/>
</dbReference>
<dbReference type="SUPFAM" id="SSF55271">
    <property type="entry name" value="DNA repair protein MutS, domain I"/>
    <property type="match status" value="1"/>
</dbReference>
<feature type="compositionally biased region" description="Basic and acidic residues" evidence="11">
    <location>
        <begin position="85"/>
        <end position="96"/>
    </location>
</feature>
<evidence type="ECO:0000313" key="13">
    <source>
        <dbReference type="EMBL" id="KAG6376525.1"/>
    </source>
</evidence>
<dbReference type="OrthoDB" id="121051at2759"/>
<feature type="compositionally biased region" description="Polar residues" evidence="11">
    <location>
        <begin position="1"/>
        <end position="37"/>
    </location>
</feature>
<protein>
    <recommendedName>
        <fullName evidence="9">MutS protein homolog 3</fullName>
    </recommendedName>
</protein>
<keyword evidence="6 10" id="KW-0238">DNA-binding</keyword>
<dbReference type="SUPFAM" id="SSF52540">
    <property type="entry name" value="P-loop containing nucleoside triphosphate hydrolases"/>
    <property type="match status" value="1"/>
</dbReference>
<evidence type="ECO:0000256" key="1">
    <source>
        <dbReference type="ARBA" id="ARBA00004123"/>
    </source>
</evidence>
<dbReference type="PANTHER" id="PTHR11361">
    <property type="entry name" value="DNA MISMATCH REPAIR PROTEIN MUTS FAMILY MEMBER"/>
    <property type="match status" value="1"/>
</dbReference>
<dbReference type="InterPro" id="IPR036187">
    <property type="entry name" value="DNA_mismatch_repair_MutS_sf"/>
</dbReference>
<evidence type="ECO:0000259" key="12">
    <source>
        <dbReference type="PROSITE" id="PS00486"/>
    </source>
</evidence>
<dbReference type="GO" id="GO:0140664">
    <property type="term" value="F:ATP-dependent DNA damage sensor activity"/>
    <property type="evidence" value="ECO:0007669"/>
    <property type="project" value="InterPro"/>
</dbReference>
<evidence type="ECO:0000256" key="10">
    <source>
        <dbReference type="RuleBase" id="RU003756"/>
    </source>
</evidence>
<comment type="caution">
    <text evidence="13">The sequence shown here is derived from an EMBL/GenBank/DDBJ whole genome shotgun (WGS) entry which is preliminary data.</text>
</comment>
<evidence type="ECO:0000256" key="4">
    <source>
        <dbReference type="ARBA" id="ARBA00022763"/>
    </source>
</evidence>
<dbReference type="FunFam" id="1.10.1420.10:FF:000004">
    <property type="entry name" value="DNA mismatch repair protein Msh3"/>
    <property type="match status" value="1"/>
</dbReference>
<dbReference type="InterPro" id="IPR036678">
    <property type="entry name" value="MutS_con_dom_sf"/>
</dbReference>
<evidence type="ECO:0000256" key="2">
    <source>
        <dbReference type="ARBA" id="ARBA00007094"/>
    </source>
</evidence>
<sequence>MKRKTTSGLSGTDKQPRISSFFAQQSHVQCPTNTTIDLTLEDPEVDGQPPIKKSRIDKGKSLADQWRFDSTRKPSNERPISGDEDDKKKRHEEFKRVVLAGNGSGLARQKHHQDKGTQSSEDESLQDQDDAHESDVSDEAFNNLKELFSHKSNKVKGGKSRLTSSAQGEGPTKGLGPSGQPYTPAELQASFSDYSHSLKFIKDNPGVVLMIELGYKYYFYEESASIASRELGIVAYRRRNLLTASIPVHRRDVHLKKLLSQGYKVGIVEQMETAALKKVSETRNTLFERKLTNLYTATTYVDELESVDDSDKRAAPPLVCFTEVPANGGTSEDHVLISMITITPSTGDVVWDEFDDIVMRSELETRLVHTRPAELLLPEQGLSKLTEKVLCHFAGSIQSGQKIRIERYKNAMGFSAAFDFVTKFYSDRTEANSQDLSMDGILGIIASLPQQVVVALAHTINYLSSFRIADAFLGARFFTKFANRAHMLLNATTLENLEVYQNQTDYTAKGSLIWVLDRTNTKFGARLLKSWVGQPLTDKRMLQDRIDAIEEIIMSSSEKLVSLRQVLKKLPDLAKGLCRIQYGKCSPQELAILLPALNRVGMAFDGFTEGTLGDFRSRLLNEIVISLPKLKSPIREYLGAISLKNAVEGKKESLWTNTQRFPKLTDFALMIQTVETELDEELKRIRKILRMPSLQWTSVSGIEFLVELKKSENRDVPVSWDLISSTKHYRRYHNPEVKRLTQERAIYKELLAAEADKAYSTFLAEIAQSHYSLLRDATNKLAVADCLLSLAHIALQDGYVRPELTDEDVLDITDGRHPMVEALRSDPFVPNSLSMGGESPRGVIITGPNMGGKSSAVRMVALIAIMAQIGSYVPAGAARIGMCDGIITRMGASDELARGRSTFMVEMTETNEILKTATSKSLVILDELGRGTSTADGMAIADAVLQHLVENIKCKTLFITHYPLVAIDLERRFPDDVQNLHMGYTTDSRIDGRRDVTFLYRLTEGSAAESFGVECARLAGIPEHILGVATERANACRTAIESRSKLNRARRCAQLVEQCLAKRDLDALQSLRTRITSALQA</sequence>
<dbReference type="InterPro" id="IPR007860">
    <property type="entry name" value="DNA_mmatch_repair_MutS_con_dom"/>
</dbReference>
<evidence type="ECO:0000256" key="5">
    <source>
        <dbReference type="ARBA" id="ARBA00022840"/>
    </source>
</evidence>
<dbReference type="GO" id="GO:0005634">
    <property type="term" value="C:nucleus"/>
    <property type="evidence" value="ECO:0007669"/>
    <property type="project" value="UniProtKB-SubCell"/>
</dbReference>
<keyword evidence="7 10" id="KW-0234">DNA repair</keyword>
<dbReference type="NCBIfam" id="NF003810">
    <property type="entry name" value="PRK05399.1"/>
    <property type="match status" value="1"/>
</dbReference>
<dbReference type="SMART" id="SM00533">
    <property type="entry name" value="MUTSd"/>
    <property type="match status" value="1"/>
</dbReference>
<dbReference type="PANTHER" id="PTHR11361:SF122">
    <property type="entry name" value="DNA MISMATCH REPAIR PROTEIN MSH3"/>
    <property type="match status" value="1"/>
</dbReference>
<dbReference type="Pfam" id="PF05192">
    <property type="entry name" value="MutS_III"/>
    <property type="match status" value="1"/>
</dbReference>
<dbReference type="Pfam" id="PF00488">
    <property type="entry name" value="MutS_V"/>
    <property type="match status" value="1"/>
</dbReference>
<evidence type="ECO:0000256" key="6">
    <source>
        <dbReference type="ARBA" id="ARBA00023125"/>
    </source>
</evidence>
<dbReference type="SMART" id="SM00534">
    <property type="entry name" value="MUTSac"/>
    <property type="match status" value="1"/>
</dbReference>
<keyword evidence="14" id="KW-1185">Reference proteome</keyword>
<keyword evidence="3 10" id="KW-0547">Nucleotide-binding</keyword>
<dbReference type="InterPro" id="IPR045076">
    <property type="entry name" value="MutS"/>
</dbReference>
<dbReference type="Gene3D" id="3.40.1170.10">
    <property type="entry name" value="DNA repair protein MutS, domain I"/>
    <property type="match status" value="1"/>
</dbReference>
<dbReference type="InterPro" id="IPR007696">
    <property type="entry name" value="DNA_mismatch_repair_MutS_core"/>
</dbReference>
<keyword evidence="4 10" id="KW-0227">DNA damage</keyword>
<dbReference type="InterPro" id="IPR007861">
    <property type="entry name" value="DNA_mismatch_repair_MutS_clamp"/>
</dbReference>
<comment type="function">
    <text evidence="10">Component of the post-replicative DNA mismatch repair system (MMR).</text>
</comment>
<dbReference type="Pfam" id="PF05190">
    <property type="entry name" value="MutS_IV"/>
    <property type="match status" value="1"/>
</dbReference>
<evidence type="ECO:0000313" key="14">
    <source>
        <dbReference type="Proteomes" id="UP000683000"/>
    </source>
</evidence>
<keyword evidence="8" id="KW-0539">Nucleus</keyword>
<evidence type="ECO:0000256" key="9">
    <source>
        <dbReference type="ARBA" id="ARBA00029792"/>
    </source>
</evidence>